<dbReference type="Gene3D" id="1.10.238.10">
    <property type="entry name" value="EF-hand"/>
    <property type="match status" value="1"/>
</dbReference>
<dbReference type="PROSITE" id="PS00018">
    <property type="entry name" value="EF_HAND_1"/>
    <property type="match status" value="2"/>
</dbReference>
<keyword evidence="7 10" id="KW-0472">Membrane</keyword>
<dbReference type="InterPro" id="IPR011992">
    <property type="entry name" value="EF-hand-dom_pair"/>
</dbReference>
<dbReference type="InterPro" id="IPR002048">
    <property type="entry name" value="EF_hand_dom"/>
</dbReference>
<evidence type="ECO:0000256" key="10">
    <source>
        <dbReference type="SAM" id="Phobius"/>
    </source>
</evidence>
<dbReference type="Proteomes" id="UP001165082">
    <property type="component" value="Unassembled WGS sequence"/>
</dbReference>
<name>A0A9W7CGB9_9STRA</name>
<keyword evidence="3 10" id="KW-0812">Transmembrane</keyword>
<evidence type="ECO:0000256" key="6">
    <source>
        <dbReference type="ARBA" id="ARBA00023065"/>
    </source>
</evidence>
<dbReference type="InterPro" id="IPR018247">
    <property type="entry name" value="EF_Hand_1_Ca_BS"/>
</dbReference>
<dbReference type="GO" id="GO:0030322">
    <property type="term" value="P:stabilization of membrane potential"/>
    <property type="evidence" value="ECO:0007669"/>
    <property type="project" value="TreeGrafter"/>
</dbReference>
<dbReference type="GO" id="GO:0005737">
    <property type="term" value="C:cytoplasm"/>
    <property type="evidence" value="ECO:0007669"/>
    <property type="project" value="UniProtKB-ARBA"/>
</dbReference>
<dbReference type="AlphaFoldDB" id="A0A9W7CGB9"/>
<evidence type="ECO:0000256" key="4">
    <source>
        <dbReference type="ARBA" id="ARBA00022837"/>
    </source>
</evidence>
<comment type="subcellular location">
    <subcellularLocation>
        <location evidence="1">Membrane</location>
        <topology evidence="1">Multi-pass membrane protein</topology>
    </subcellularLocation>
</comment>
<evidence type="ECO:0000259" key="11">
    <source>
        <dbReference type="PROSITE" id="PS50222"/>
    </source>
</evidence>
<dbReference type="SUPFAM" id="SSF47473">
    <property type="entry name" value="EF-hand"/>
    <property type="match status" value="1"/>
</dbReference>
<evidence type="ECO:0000256" key="8">
    <source>
        <dbReference type="ARBA" id="ARBA00023303"/>
    </source>
</evidence>
<keyword evidence="5 10" id="KW-1133">Transmembrane helix</keyword>
<evidence type="ECO:0000256" key="7">
    <source>
        <dbReference type="ARBA" id="ARBA00023136"/>
    </source>
</evidence>
<dbReference type="GO" id="GO:0022841">
    <property type="term" value="F:potassium ion leak channel activity"/>
    <property type="evidence" value="ECO:0007669"/>
    <property type="project" value="TreeGrafter"/>
</dbReference>
<reference evidence="12" key="1">
    <citation type="submission" date="2022-07" db="EMBL/GenBank/DDBJ databases">
        <title>Genome analysis of Parmales, a sister group of diatoms, reveals the evolutionary specialization of diatoms from phago-mixotrophs to photoautotrophs.</title>
        <authorList>
            <person name="Ban H."/>
            <person name="Sato S."/>
            <person name="Yoshikawa S."/>
            <person name="Kazumasa Y."/>
            <person name="Nakamura Y."/>
            <person name="Ichinomiya M."/>
            <person name="Saitoh K."/>
            <person name="Sato N."/>
            <person name="Blanc-Mathieu R."/>
            <person name="Endo H."/>
            <person name="Kuwata A."/>
            <person name="Ogata H."/>
        </authorList>
    </citation>
    <scope>NUCLEOTIDE SEQUENCE</scope>
</reference>
<dbReference type="OrthoDB" id="415460at2759"/>
<feature type="transmembrane region" description="Helical" evidence="10">
    <location>
        <begin position="106"/>
        <end position="125"/>
    </location>
</feature>
<keyword evidence="6" id="KW-0406">Ion transport</keyword>
<organism evidence="12 13">
    <name type="scientific">Triparma retinervis</name>
    <dbReference type="NCBI Taxonomy" id="2557542"/>
    <lineage>
        <taxon>Eukaryota</taxon>
        <taxon>Sar</taxon>
        <taxon>Stramenopiles</taxon>
        <taxon>Ochrophyta</taxon>
        <taxon>Bolidophyceae</taxon>
        <taxon>Parmales</taxon>
        <taxon>Triparmaceae</taxon>
        <taxon>Triparma</taxon>
    </lineage>
</organism>
<dbReference type="PANTHER" id="PTHR11003">
    <property type="entry name" value="POTASSIUM CHANNEL, SUBFAMILY K"/>
    <property type="match status" value="1"/>
</dbReference>
<feature type="region of interest" description="Disordered" evidence="9">
    <location>
        <begin position="1"/>
        <end position="89"/>
    </location>
</feature>
<sequence>MFFKPGFKSGNTSSLRSTGSKGSLTRNLKGSIHESNSSIESELTGGGAEGTKAGLPEEEKLTVDTGMNKGDGGVGKKGSMSNSEMKGGGALVSEEDQELAENKKQMLRLSMLVLFSFFALGVVVFTTHEKWTFVDSLYFVTVTLTTVGYGDQDSWSGDGIIWFMCFYALFGIMLIGSALGIITAEMVENADKAKEEARERLLDLQSLTPTSQAKRVGRLSSLSARLSSHVNSWASTKLPDVVVKLSPSILKMAFILVLGMLLIFFDHRNSPDNESPKFVHCLYFAIITGTTIGYGDYSPQTQWGRGVGVIYVFVAVIQLGNVLGDIAGHFVDAKRREALEKILKKKITVGDFEKFDVDGDGRIERTEFVLRKLMLMGILKTDDVDRVEQEFDIMDADGSGEITMDDLKGFIQEREERIVKEASMRTLKVGGDEDNRV</sequence>
<evidence type="ECO:0000256" key="9">
    <source>
        <dbReference type="SAM" id="MobiDB-lite"/>
    </source>
</evidence>
<comment type="caution">
    <text evidence="12">The sequence shown here is derived from an EMBL/GenBank/DDBJ whole genome shotgun (WGS) entry which is preliminary data.</text>
</comment>
<dbReference type="GO" id="GO:0005509">
    <property type="term" value="F:calcium ion binding"/>
    <property type="evidence" value="ECO:0007669"/>
    <property type="project" value="InterPro"/>
</dbReference>
<dbReference type="GO" id="GO:0015271">
    <property type="term" value="F:outward rectifier potassium channel activity"/>
    <property type="evidence" value="ECO:0007669"/>
    <property type="project" value="TreeGrafter"/>
</dbReference>
<evidence type="ECO:0000256" key="3">
    <source>
        <dbReference type="ARBA" id="ARBA00022692"/>
    </source>
</evidence>
<dbReference type="Pfam" id="PF07885">
    <property type="entry name" value="Ion_trans_2"/>
    <property type="match status" value="2"/>
</dbReference>
<keyword evidence="13" id="KW-1185">Reference proteome</keyword>
<dbReference type="PROSITE" id="PS50222">
    <property type="entry name" value="EF_HAND_2"/>
    <property type="match status" value="1"/>
</dbReference>
<dbReference type="GO" id="GO:0005886">
    <property type="term" value="C:plasma membrane"/>
    <property type="evidence" value="ECO:0007669"/>
    <property type="project" value="TreeGrafter"/>
</dbReference>
<keyword evidence="2" id="KW-0813">Transport</keyword>
<dbReference type="PANTHER" id="PTHR11003:SF291">
    <property type="entry name" value="IP11374P"/>
    <property type="match status" value="1"/>
</dbReference>
<feature type="transmembrane region" description="Helical" evidence="10">
    <location>
        <begin position="248"/>
        <end position="266"/>
    </location>
</feature>
<evidence type="ECO:0000313" key="12">
    <source>
        <dbReference type="EMBL" id="GMI06037.1"/>
    </source>
</evidence>
<proteinExistence type="predicted"/>
<dbReference type="InterPro" id="IPR013099">
    <property type="entry name" value="K_chnl_dom"/>
</dbReference>
<feature type="compositionally biased region" description="Low complexity" evidence="9">
    <location>
        <begin position="33"/>
        <end position="42"/>
    </location>
</feature>
<keyword evidence="4" id="KW-0106">Calcium</keyword>
<accession>A0A9W7CGB9</accession>
<protein>
    <recommendedName>
        <fullName evidence="11">EF-hand domain-containing protein</fullName>
    </recommendedName>
</protein>
<feature type="transmembrane region" description="Helical" evidence="10">
    <location>
        <begin position="161"/>
        <end position="182"/>
    </location>
</feature>
<feature type="transmembrane region" description="Helical" evidence="10">
    <location>
        <begin position="278"/>
        <end position="297"/>
    </location>
</feature>
<feature type="domain" description="EF-hand" evidence="11">
    <location>
        <begin position="382"/>
        <end position="417"/>
    </location>
</feature>
<evidence type="ECO:0000256" key="5">
    <source>
        <dbReference type="ARBA" id="ARBA00022989"/>
    </source>
</evidence>
<dbReference type="Pfam" id="PF13499">
    <property type="entry name" value="EF-hand_7"/>
    <property type="match status" value="1"/>
</dbReference>
<evidence type="ECO:0000256" key="1">
    <source>
        <dbReference type="ARBA" id="ARBA00004141"/>
    </source>
</evidence>
<dbReference type="EMBL" id="BRXZ01000142">
    <property type="protein sequence ID" value="GMI06037.1"/>
    <property type="molecule type" value="Genomic_DNA"/>
</dbReference>
<feature type="transmembrane region" description="Helical" evidence="10">
    <location>
        <begin position="309"/>
        <end position="331"/>
    </location>
</feature>
<evidence type="ECO:0000256" key="2">
    <source>
        <dbReference type="ARBA" id="ARBA00022448"/>
    </source>
</evidence>
<dbReference type="SUPFAM" id="SSF81324">
    <property type="entry name" value="Voltage-gated potassium channels"/>
    <property type="match status" value="2"/>
</dbReference>
<keyword evidence="8" id="KW-0407">Ion channel</keyword>
<dbReference type="Gene3D" id="1.10.287.70">
    <property type="match status" value="2"/>
</dbReference>
<dbReference type="InterPro" id="IPR003280">
    <property type="entry name" value="2pore_dom_K_chnl"/>
</dbReference>
<feature type="compositionally biased region" description="Polar residues" evidence="9">
    <location>
        <begin position="9"/>
        <end position="28"/>
    </location>
</feature>
<evidence type="ECO:0000313" key="13">
    <source>
        <dbReference type="Proteomes" id="UP001165082"/>
    </source>
</evidence>
<gene>
    <name evidence="12" type="ORF">TrRE_jg3843</name>
</gene>
<dbReference type="CDD" id="cd00051">
    <property type="entry name" value="EFh"/>
    <property type="match status" value="1"/>
</dbReference>